<organism evidence="10 11">
    <name type="scientific">Emticicia agri</name>
    <dbReference type="NCBI Taxonomy" id="2492393"/>
    <lineage>
        <taxon>Bacteria</taxon>
        <taxon>Pseudomonadati</taxon>
        <taxon>Bacteroidota</taxon>
        <taxon>Cytophagia</taxon>
        <taxon>Cytophagales</taxon>
        <taxon>Leadbetterellaceae</taxon>
        <taxon>Emticicia</taxon>
    </lineage>
</organism>
<accession>A0A4Q5M095</accession>
<evidence type="ECO:0000256" key="3">
    <source>
        <dbReference type="ARBA" id="ARBA00022553"/>
    </source>
</evidence>
<keyword evidence="5" id="KW-0547">Nucleotide-binding</keyword>
<feature type="transmembrane region" description="Helical" evidence="8">
    <location>
        <begin position="21"/>
        <end position="39"/>
    </location>
</feature>
<dbReference type="GO" id="GO:0004673">
    <property type="term" value="F:protein histidine kinase activity"/>
    <property type="evidence" value="ECO:0007669"/>
    <property type="project" value="UniProtKB-EC"/>
</dbReference>
<dbReference type="AlphaFoldDB" id="A0A4Q5M095"/>
<keyword evidence="11" id="KW-1185">Reference proteome</keyword>
<dbReference type="Gene3D" id="3.30.565.10">
    <property type="entry name" value="Histidine kinase-like ATPase, C-terminal domain"/>
    <property type="match status" value="1"/>
</dbReference>
<feature type="transmembrane region" description="Helical" evidence="8">
    <location>
        <begin position="364"/>
        <end position="386"/>
    </location>
</feature>
<dbReference type="InterPro" id="IPR036890">
    <property type="entry name" value="HATPase_C_sf"/>
</dbReference>
<evidence type="ECO:0000256" key="7">
    <source>
        <dbReference type="ARBA" id="ARBA00022840"/>
    </source>
</evidence>
<dbReference type="PANTHER" id="PTHR41523:SF8">
    <property type="entry name" value="ETHYLENE RESPONSE SENSOR PROTEIN"/>
    <property type="match status" value="1"/>
</dbReference>
<dbReference type="GO" id="GO:0005524">
    <property type="term" value="F:ATP binding"/>
    <property type="evidence" value="ECO:0007669"/>
    <property type="project" value="UniProtKB-KW"/>
</dbReference>
<keyword evidence="8" id="KW-0812">Transmembrane</keyword>
<protein>
    <recommendedName>
        <fullName evidence="2">histidine kinase</fullName>
        <ecNumber evidence="2">2.7.13.3</ecNumber>
    </recommendedName>
</protein>
<dbReference type="InterPro" id="IPR011495">
    <property type="entry name" value="Sig_transdc_His_kin_sub2_dim/P"/>
</dbReference>
<feature type="domain" description="Signal transduction histidine kinase subgroup 2 dimerisation and phosphoacceptor" evidence="9">
    <location>
        <begin position="402"/>
        <end position="476"/>
    </location>
</feature>
<dbReference type="Gene3D" id="3.30.450.20">
    <property type="entry name" value="PAS domain"/>
    <property type="match status" value="1"/>
</dbReference>
<comment type="caution">
    <text evidence="10">The sequence shown here is derived from an EMBL/GenBank/DDBJ whole genome shotgun (WGS) entry which is preliminary data.</text>
</comment>
<reference evidence="10 11" key="1">
    <citation type="submission" date="2019-02" db="EMBL/GenBank/DDBJ databases">
        <title>Bacterial novel species Emticicia sp. 17J42-9 isolated from soil.</title>
        <authorList>
            <person name="Jung H.-Y."/>
        </authorList>
    </citation>
    <scope>NUCLEOTIDE SEQUENCE [LARGE SCALE GENOMIC DNA]</scope>
    <source>
        <strain evidence="10 11">17J42-9</strain>
    </source>
</reference>
<keyword evidence="8" id="KW-0472">Membrane</keyword>
<dbReference type="Gene3D" id="1.25.40.10">
    <property type="entry name" value="Tetratricopeptide repeat domain"/>
    <property type="match status" value="1"/>
</dbReference>
<dbReference type="PANTHER" id="PTHR41523">
    <property type="entry name" value="TWO-COMPONENT SYSTEM SENSOR PROTEIN"/>
    <property type="match status" value="1"/>
</dbReference>
<evidence type="ECO:0000256" key="6">
    <source>
        <dbReference type="ARBA" id="ARBA00022777"/>
    </source>
</evidence>
<dbReference type="Pfam" id="PF07568">
    <property type="entry name" value="HisKA_2"/>
    <property type="match status" value="1"/>
</dbReference>
<keyword evidence="3" id="KW-0597">Phosphoprotein</keyword>
<proteinExistence type="predicted"/>
<dbReference type="SUPFAM" id="SSF55874">
    <property type="entry name" value="ATPase domain of HSP90 chaperone/DNA topoisomerase II/histidine kinase"/>
    <property type="match status" value="1"/>
</dbReference>
<keyword evidence="7" id="KW-0067">ATP-binding</keyword>
<sequence length="593" mass="68524">MKQQIDFVNCSFHEFYKILSVLFYKVFFLLLIGYVSFFLSSYQCFGQSKIEERKLTYAKDVYRDAILKKDSLLLAEAYYLLGKWEFNTKRSYLRSKMWYIKSLNILEKKPLIYESGRIHVRLSECEQSLGNYIQSFFHCYKAISIHQIINSQKGLIIAYVHLAKLHSYNWSTTNGITVATHLDSAVFYLNKAEALAKLTDDKEAIKQIGLDKGQIHLEDFDNYAKAGYKQLDSEPEEDKYTTLALATLHHFKAKLLNNNLEEAKLLLDKADRLFHEKCPLSMEVNILLQACNALYAVKRGDWINAYNYQVKLTELEKRKLSDDRASLLKLLGSANESSNQELLLEAQKQELVLQTENFKRQNNLFYIVVTLSLLLLGSAIVFYILFRKYRKVSNQNAVLVREQSHRLKNNLQALSDLLHLQSNRLKDSKVKQAVEEIQLRVEAMTTLHKLLYNGNQLAMVPLPDFLAEVAEIVLHSFDCKNVELSINIPDVYLTPTQALPLGLILNELTTNSCKYAFPNNPSPKYAINISIEKEILTMIIEDNGQTDFSEKVNLDKPKSFGLQLIQMQVMQLYGSYSLLFKKGMYFELSFQIR</sequence>
<keyword evidence="8" id="KW-1133">Transmembrane helix</keyword>
<dbReference type="EMBL" id="SEWF01000017">
    <property type="protein sequence ID" value="RYU95213.1"/>
    <property type="molecule type" value="Genomic_DNA"/>
</dbReference>
<dbReference type="EC" id="2.7.13.3" evidence="2"/>
<comment type="catalytic activity">
    <reaction evidence="1">
        <text>ATP + protein L-histidine = ADP + protein N-phospho-L-histidine.</text>
        <dbReference type="EC" id="2.7.13.3"/>
    </reaction>
</comment>
<keyword evidence="4" id="KW-0808">Transferase</keyword>
<evidence type="ECO:0000259" key="9">
    <source>
        <dbReference type="Pfam" id="PF07568"/>
    </source>
</evidence>
<evidence type="ECO:0000313" key="11">
    <source>
        <dbReference type="Proteomes" id="UP000293162"/>
    </source>
</evidence>
<evidence type="ECO:0000256" key="8">
    <source>
        <dbReference type="SAM" id="Phobius"/>
    </source>
</evidence>
<keyword evidence="6 10" id="KW-0418">Kinase</keyword>
<evidence type="ECO:0000256" key="1">
    <source>
        <dbReference type="ARBA" id="ARBA00000085"/>
    </source>
</evidence>
<dbReference type="InterPro" id="IPR011990">
    <property type="entry name" value="TPR-like_helical_dom_sf"/>
</dbReference>
<gene>
    <name evidence="10" type="ORF">EWM59_13265</name>
</gene>
<name>A0A4Q5M095_9BACT</name>
<dbReference type="Proteomes" id="UP000293162">
    <property type="component" value="Unassembled WGS sequence"/>
</dbReference>
<evidence type="ECO:0000256" key="5">
    <source>
        <dbReference type="ARBA" id="ARBA00022741"/>
    </source>
</evidence>
<evidence type="ECO:0000256" key="2">
    <source>
        <dbReference type="ARBA" id="ARBA00012438"/>
    </source>
</evidence>
<dbReference type="RefSeq" id="WP_130021461.1">
    <property type="nucleotide sequence ID" value="NZ_SEWF01000017.1"/>
</dbReference>
<dbReference type="OrthoDB" id="9767435at2"/>
<evidence type="ECO:0000256" key="4">
    <source>
        <dbReference type="ARBA" id="ARBA00022679"/>
    </source>
</evidence>
<evidence type="ECO:0000313" key="10">
    <source>
        <dbReference type="EMBL" id="RYU95213.1"/>
    </source>
</evidence>